<accession>A0A1G6GSM9</accession>
<dbReference type="InterPro" id="IPR034291">
    <property type="entry name" value="TMP_synthase"/>
</dbReference>
<name>A0A1G6GSM9_9GAMM</name>
<comment type="similarity">
    <text evidence="9 10">Belongs to the thiamine-phosphate synthase family.</text>
</comment>
<organism evidence="13 14">
    <name type="scientific">Acinetobacter marinus</name>
    <dbReference type="NCBI Taxonomy" id="281375"/>
    <lineage>
        <taxon>Bacteria</taxon>
        <taxon>Pseudomonadati</taxon>
        <taxon>Pseudomonadota</taxon>
        <taxon>Gammaproteobacteria</taxon>
        <taxon>Moraxellales</taxon>
        <taxon>Moraxellaceae</taxon>
        <taxon>Acinetobacter</taxon>
    </lineage>
</organism>
<evidence type="ECO:0000256" key="1">
    <source>
        <dbReference type="ARBA" id="ARBA00005165"/>
    </source>
</evidence>
<evidence type="ECO:0000313" key="13">
    <source>
        <dbReference type="EMBL" id="SDB84988.1"/>
    </source>
</evidence>
<dbReference type="UniPathway" id="UPA00060">
    <property type="reaction ID" value="UER00141"/>
</dbReference>
<comment type="catalytic activity">
    <reaction evidence="7 9 10">
        <text>2-(2-carboxy-4-methylthiazol-5-yl)ethyl phosphate + 4-amino-2-methyl-5-(diphosphooxymethyl)pyrimidine + 2 H(+) = thiamine phosphate + CO2 + diphosphate</text>
        <dbReference type="Rhea" id="RHEA:47848"/>
        <dbReference type="ChEBI" id="CHEBI:15378"/>
        <dbReference type="ChEBI" id="CHEBI:16526"/>
        <dbReference type="ChEBI" id="CHEBI:33019"/>
        <dbReference type="ChEBI" id="CHEBI:37575"/>
        <dbReference type="ChEBI" id="CHEBI:57841"/>
        <dbReference type="ChEBI" id="CHEBI:62890"/>
        <dbReference type="EC" id="2.5.1.3"/>
    </reaction>
</comment>
<keyword evidence="2 9" id="KW-0808">Transferase</keyword>
<dbReference type="InterPro" id="IPR013785">
    <property type="entry name" value="Aldolase_TIM"/>
</dbReference>
<dbReference type="PANTHER" id="PTHR20857:SF15">
    <property type="entry name" value="THIAMINE-PHOSPHATE SYNTHASE"/>
    <property type="match status" value="1"/>
</dbReference>
<dbReference type="InterPro" id="IPR022998">
    <property type="entry name" value="ThiamineP_synth_TenI"/>
</dbReference>
<dbReference type="RefSeq" id="WP_092615117.1">
    <property type="nucleotide sequence ID" value="NZ_FMYK01000001.1"/>
</dbReference>
<comment type="cofactor">
    <cofactor evidence="9">
        <name>Mg(2+)</name>
        <dbReference type="ChEBI" id="CHEBI:18420"/>
    </cofactor>
    <text evidence="9">Binds 1 Mg(2+) ion per subunit.</text>
</comment>
<dbReference type="SUPFAM" id="SSF51391">
    <property type="entry name" value="Thiamin phosphate synthase"/>
    <property type="match status" value="1"/>
</dbReference>
<keyword evidence="4 9" id="KW-0460">Magnesium</keyword>
<feature type="binding site" evidence="9">
    <location>
        <begin position="180"/>
        <end position="181"/>
    </location>
    <ligand>
        <name>2-[(2R,5Z)-2-carboxy-4-methylthiazol-5(2H)-ylidene]ethyl phosphate</name>
        <dbReference type="ChEBI" id="CHEBI:62899"/>
    </ligand>
</feature>
<evidence type="ECO:0000256" key="9">
    <source>
        <dbReference type="HAMAP-Rule" id="MF_00097"/>
    </source>
</evidence>
<feature type="domain" description="Thiamine phosphate synthase/TenI" evidence="12">
    <location>
        <begin position="4"/>
        <end position="183"/>
    </location>
</feature>
<comment type="function">
    <text evidence="9">Condenses 4-methyl-5-(beta-hydroxyethyl)thiazole monophosphate (THZ-P) and 2-methyl-4-amino-5-hydroxymethyl pyrimidine pyrophosphate (HMP-PP) to form thiamine monophosphate (TMP).</text>
</comment>
<feature type="binding site" evidence="9">
    <location>
        <position position="103"/>
    </location>
    <ligand>
        <name>4-amino-2-methyl-5-(diphosphooxymethyl)pyrimidine</name>
        <dbReference type="ChEBI" id="CHEBI:57841"/>
    </ligand>
</feature>
<evidence type="ECO:0000256" key="10">
    <source>
        <dbReference type="RuleBase" id="RU003826"/>
    </source>
</evidence>
<evidence type="ECO:0000256" key="11">
    <source>
        <dbReference type="RuleBase" id="RU004253"/>
    </source>
</evidence>
<dbReference type="OrthoDB" id="9789949at2"/>
<dbReference type="Pfam" id="PF02581">
    <property type="entry name" value="TMP-TENI"/>
    <property type="match status" value="1"/>
</dbReference>
<evidence type="ECO:0000256" key="5">
    <source>
        <dbReference type="ARBA" id="ARBA00022977"/>
    </source>
</evidence>
<protein>
    <recommendedName>
        <fullName evidence="9">Thiamine-phosphate synthase</fullName>
        <shortName evidence="9">TP synthase</shortName>
        <shortName evidence="9">TPS</shortName>
        <ecNumber evidence="9">2.5.1.3</ecNumber>
    </recommendedName>
    <alternativeName>
        <fullName evidence="9">Thiamine-phosphate pyrophosphorylase</fullName>
        <shortName evidence="9">TMP pyrophosphorylase</shortName>
        <shortName evidence="9">TMP-PPase</shortName>
    </alternativeName>
</protein>
<keyword evidence="5 9" id="KW-0784">Thiamine biosynthesis</keyword>
<feature type="binding site" evidence="9">
    <location>
        <position position="65"/>
    </location>
    <ligand>
        <name>4-amino-2-methyl-5-(diphosphooxymethyl)pyrimidine</name>
        <dbReference type="ChEBI" id="CHEBI:57841"/>
    </ligand>
</feature>
<dbReference type="EC" id="2.5.1.3" evidence="9"/>
<feature type="binding site" evidence="9">
    <location>
        <position position="84"/>
    </location>
    <ligand>
        <name>Mg(2+)</name>
        <dbReference type="ChEBI" id="CHEBI:18420"/>
    </ligand>
</feature>
<dbReference type="EMBL" id="FMYK01000001">
    <property type="protein sequence ID" value="SDB84988.1"/>
    <property type="molecule type" value="Genomic_DNA"/>
</dbReference>
<dbReference type="GO" id="GO:0000287">
    <property type="term" value="F:magnesium ion binding"/>
    <property type="evidence" value="ECO:0007669"/>
    <property type="project" value="UniProtKB-UniRule"/>
</dbReference>
<evidence type="ECO:0000256" key="7">
    <source>
        <dbReference type="ARBA" id="ARBA00047851"/>
    </source>
</evidence>
<gene>
    <name evidence="9" type="primary">thiE</name>
    <name evidence="13" type="ORF">SAMN05421749_101369</name>
</gene>
<evidence type="ECO:0000256" key="3">
    <source>
        <dbReference type="ARBA" id="ARBA00022723"/>
    </source>
</evidence>
<evidence type="ECO:0000256" key="2">
    <source>
        <dbReference type="ARBA" id="ARBA00022679"/>
    </source>
</evidence>
<evidence type="ECO:0000256" key="6">
    <source>
        <dbReference type="ARBA" id="ARBA00047334"/>
    </source>
</evidence>
<dbReference type="HAMAP" id="MF_00097">
    <property type="entry name" value="TMP_synthase"/>
    <property type="match status" value="1"/>
</dbReference>
<dbReference type="CDD" id="cd00564">
    <property type="entry name" value="TMP_TenI"/>
    <property type="match status" value="1"/>
</dbReference>
<reference evidence="14" key="1">
    <citation type="submission" date="2016-09" db="EMBL/GenBank/DDBJ databases">
        <authorList>
            <person name="Varghese N."/>
            <person name="Submissions S."/>
        </authorList>
    </citation>
    <scope>NUCLEOTIDE SEQUENCE [LARGE SCALE GENOMIC DNA]</scope>
    <source>
        <strain evidence="14">ANC 3699</strain>
    </source>
</reference>
<dbReference type="NCBIfam" id="TIGR00693">
    <property type="entry name" value="thiE"/>
    <property type="match status" value="1"/>
</dbReference>
<comment type="pathway">
    <text evidence="1 9 11">Cofactor biosynthesis; thiamine diphosphate biosynthesis; thiamine phosphate from 4-amino-2-methyl-5-diphosphomethylpyrimidine and 4-methyl-5-(2-phosphoethyl)-thiazole: step 1/1.</text>
</comment>
<feature type="binding site" evidence="9">
    <location>
        <position position="133"/>
    </location>
    <ligand>
        <name>4-amino-2-methyl-5-(diphosphooxymethyl)pyrimidine</name>
        <dbReference type="ChEBI" id="CHEBI:57841"/>
    </ligand>
</feature>
<comment type="catalytic activity">
    <reaction evidence="6 9 10">
        <text>4-methyl-5-(2-phosphooxyethyl)-thiazole + 4-amino-2-methyl-5-(diphosphooxymethyl)pyrimidine + H(+) = thiamine phosphate + diphosphate</text>
        <dbReference type="Rhea" id="RHEA:22328"/>
        <dbReference type="ChEBI" id="CHEBI:15378"/>
        <dbReference type="ChEBI" id="CHEBI:33019"/>
        <dbReference type="ChEBI" id="CHEBI:37575"/>
        <dbReference type="ChEBI" id="CHEBI:57841"/>
        <dbReference type="ChEBI" id="CHEBI:58296"/>
        <dbReference type="EC" id="2.5.1.3"/>
    </reaction>
</comment>
<evidence type="ECO:0000259" key="12">
    <source>
        <dbReference type="Pfam" id="PF02581"/>
    </source>
</evidence>
<dbReference type="GO" id="GO:0009229">
    <property type="term" value="P:thiamine diphosphate biosynthetic process"/>
    <property type="evidence" value="ECO:0007669"/>
    <property type="project" value="UniProtKB-UniRule"/>
</dbReference>
<dbReference type="GO" id="GO:0005737">
    <property type="term" value="C:cytoplasm"/>
    <property type="evidence" value="ECO:0007669"/>
    <property type="project" value="TreeGrafter"/>
</dbReference>
<dbReference type="AlphaFoldDB" id="A0A1G6GSM9"/>
<evidence type="ECO:0000256" key="4">
    <source>
        <dbReference type="ARBA" id="ARBA00022842"/>
    </source>
</evidence>
<dbReference type="Proteomes" id="UP000242317">
    <property type="component" value="Unassembled WGS sequence"/>
</dbReference>
<feature type="binding site" evidence="9">
    <location>
        <position position="66"/>
    </location>
    <ligand>
        <name>Mg(2+)</name>
        <dbReference type="ChEBI" id="CHEBI:18420"/>
    </ligand>
</feature>
<keyword evidence="14" id="KW-1185">Reference proteome</keyword>
<evidence type="ECO:0000313" key="14">
    <source>
        <dbReference type="Proteomes" id="UP000242317"/>
    </source>
</evidence>
<dbReference type="InterPro" id="IPR036206">
    <property type="entry name" value="ThiamineP_synth_sf"/>
</dbReference>
<sequence length="205" mass="22072">MHGLYLITNDDPFDLLLEKICVALATQQIALLQYRRKKINKSDQDAEIEKILAICNQYNVPLIINDDLQQAQRFGVHLHLGQDDGSMVEARQLLGESAIIGRTCLNDLSLAEQAIKDGASYVAFGAIYGSSTKPEAGNIGLDVLKQANAQFQTPICAIGGLTAENSQAVVSAGADLCAVVSDILGLEPSQIAQRIETWSALFKSA</sequence>
<feature type="binding site" evidence="9">
    <location>
        <begin position="33"/>
        <end position="37"/>
    </location>
    <ligand>
        <name>4-amino-2-methyl-5-(diphosphooxymethyl)pyrimidine</name>
        <dbReference type="ChEBI" id="CHEBI:57841"/>
    </ligand>
</feature>
<proteinExistence type="inferred from homology"/>
<keyword evidence="3 9" id="KW-0479">Metal-binding</keyword>
<evidence type="ECO:0000256" key="8">
    <source>
        <dbReference type="ARBA" id="ARBA00047883"/>
    </source>
</evidence>
<comment type="catalytic activity">
    <reaction evidence="8 9 10">
        <text>2-[(2R,5Z)-2-carboxy-4-methylthiazol-5(2H)-ylidene]ethyl phosphate + 4-amino-2-methyl-5-(diphosphooxymethyl)pyrimidine + 2 H(+) = thiamine phosphate + CO2 + diphosphate</text>
        <dbReference type="Rhea" id="RHEA:47844"/>
        <dbReference type="ChEBI" id="CHEBI:15378"/>
        <dbReference type="ChEBI" id="CHEBI:16526"/>
        <dbReference type="ChEBI" id="CHEBI:33019"/>
        <dbReference type="ChEBI" id="CHEBI:37575"/>
        <dbReference type="ChEBI" id="CHEBI:57841"/>
        <dbReference type="ChEBI" id="CHEBI:62899"/>
        <dbReference type="EC" id="2.5.1.3"/>
    </reaction>
</comment>
<dbReference type="GO" id="GO:0004789">
    <property type="term" value="F:thiamine-phosphate diphosphorylase activity"/>
    <property type="evidence" value="ECO:0007669"/>
    <property type="project" value="UniProtKB-UniRule"/>
</dbReference>
<feature type="binding site" evidence="9">
    <location>
        <position position="160"/>
    </location>
    <ligand>
        <name>2-[(2R,5Z)-2-carboxy-4-methylthiazol-5(2H)-ylidene]ethyl phosphate</name>
        <dbReference type="ChEBI" id="CHEBI:62899"/>
    </ligand>
</feature>
<dbReference type="Gene3D" id="3.20.20.70">
    <property type="entry name" value="Aldolase class I"/>
    <property type="match status" value="1"/>
</dbReference>
<dbReference type="PANTHER" id="PTHR20857">
    <property type="entry name" value="THIAMINE-PHOSPHATE PYROPHOSPHORYLASE"/>
    <property type="match status" value="1"/>
</dbReference>
<feature type="binding site" evidence="9">
    <location>
        <begin position="130"/>
        <end position="132"/>
    </location>
    <ligand>
        <name>2-[(2R,5Z)-2-carboxy-4-methylthiazol-5(2H)-ylidene]ethyl phosphate</name>
        <dbReference type="ChEBI" id="CHEBI:62899"/>
    </ligand>
</feature>
<dbReference type="GO" id="GO:0009228">
    <property type="term" value="P:thiamine biosynthetic process"/>
    <property type="evidence" value="ECO:0007669"/>
    <property type="project" value="UniProtKB-KW"/>
</dbReference>